<sequence length="361" mass="38265">MTAQLPDSSCTAQTAVYAVTGQGAELGHRIARKLGGQLFVPERLATRFDASPMSGLMACVAQNFSRFQQHVFVTATGIAVRSIAPHLRSKQHDPAVVALDQRGQHCISLVSGHIGGANDLATTIASITGGQAVITTATDTERLPSLDSLALEHGTSIRNISAVKHVNGALLESRTVALSDPDNLLELRSPRAAAQPWAKLFRHVSQHEALNAQGPAVIVTVQALETPEQVLVLHPRTLVLGMGCRRGVPAADLLAHVHRVLDEHGLAEQSLLGMASITAKSDEEGLLECARTLRVPIHFYNQEQLSAVSVPNPSERVLERMGVPSVCEAAALILSQAPSLLVPKTKTSNSTLAVAQVPSLS</sequence>
<reference evidence="4 5" key="1">
    <citation type="submission" date="2017-02" db="EMBL/GenBank/DDBJ databases">
        <authorList>
            <person name="Peterson S.W."/>
        </authorList>
    </citation>
    <scope>NUCLEOTIDE SEQUENCE [LARGE SCALE GENOMIC DNA]</scope>
    <source>
        <strain evidence="4 5">DSM 18034</strain>
    </source>
</reference>
<organism evidence="4 5">
    <name type="scientific">Desulfobaculum bizertense DSM 18034</name>
    <dbReference type="NCBI Taxonomy" id="1121442"/>
    <lineage>
        <taxon>Bacteria</taxon>
        <taxon>Pseudomonadati</taxon>
        <taxon>Thermodesulfobacteriota</taxon>
        <taxon>Desulfovibrionia</taxon>
        <taxon>Desulfovibrionales</taxon>
        <taxon>Desulfovibrionaceae</taxon>
        <taxon>Desulfobaculum</taxon>
    </lineage>
</organism>
<dbReference type="InterPro" id="IPR021744">
    <property type="entry name" value="CbiG_N"/>
</dbReference>
<proteinExistence type="predicted"/>
<dbReference type="Pfam" id="PF11760">
    <property type="entry name" value="CbiG_N"/>
    <property type="match status" value="1"/>
</dbReference>
<dbReference type="Gene3D" id="3.40.50.11220">
    <property type="match status" value="1"/>
</dbReference>
<evidence type="ECO:0000259" key="1">
    <source>
        <dbReference type="Pfam" id="PF01890"/>
    </source>
</evidence>
<dbReference type="GO" id="GO:0009236">
    <property type="term" value="P:cobalamin biosynthetic process"/>
    <property type="evidence" value="ECO:0007669"/>
    <property type="project" value="InterPro"/>
</dbReference>
<protein>
    <submittedName>
        <fullName evidence="4">Cobalt-precorrin 5A hydrolase</fullName>
    </submittedName>
</protein>
<dbReference type="Pfam" id="PF01890">
    <property type="entry name" value="CbiG_C"/>
    <property type="match status" value="1"/>
</dbReference>
<dbReference type="SUPFAM" id="SSF159664">
    <property type="entry name" value="CobE/GbiG C-terminal domain-like"/>
    <property type="match status" value="1"/>
</dbReference>
<keyword evidence="4" id="KW-0378">Hydrolase</keyword>
<evidence type="ECO:0000259" key="2">
    <source>
        <dbReference type="Pfam" id="PF11760"/>
    </source>
</evidence>
<accession>A0A1T4WU70</accession>
<evidence type="ECO:0000313" key="4">
    <source>
        <dbReference type="EMBL" id="SKA80415.1"/>
    </source>
</evidence>
<dbReference type="AlphaFoldDB" id="A0A1T4WU70"/>
<dbReference type="InterPro" id="IPR052553">
    <property type="entry name" value="CbiG_hydrolase"/>
</dbReference>
<dbReference type="EMBL" id="FUYA01000010">
    <property type="protein sequence ID" value="SKA80415.1"/>
    <property type="molecule type" value="Genomic_DNA"/>
</dbReference>
<feature type="domain" description="Cobalamin biosynthesis central region" evidence="3">
    <location>
        <begin position="144"/>
        <end position="235"/>
    </location>
</feature>
<dbReference type="Proteomes" id="UP000189733">
    <property type="component" value="Unassembled WGS sequence"/>
</dbReference>
<dbReference type="STRING" id="1121442.SAMN02745702_02648"/>
<dbReference type="RefSeq" id="WP_078685910.1">
    <property type="nucleotide sequence ID" value="NZ_FUYA01000010.1"/>
</dbReference>
<dbReference type="PANTHER" id="PTHR37477:SF1">
    <property type="entry name" value="COBALT-PRECORRIN-5A HYDROLASE"/>
    <property type="match status" value="1"/>
</dbReference>
<dbReference type="GO" id="GO:0016787">
    <property type="term" value="F:hydrolase activity"/>
    <property type="evidence" value="ECO:0007669"/>
    <property type="project" value="UniProtKB-KW"/>
</dbReference>
<feature type="domain" description="CobE/GbiG C-terminal" evidence="1">
    <location>
        <begin position="238"/>
        <end position="355"/>
    </location>
</feature>
<gene>
    <name evidence="4" type="ORF">SAMN02745702_02648</name>
</gene>
<dbReference type="PANTHER" id="PTHR37477">
    <property type="entry name" value="COBALT-PRECORRIN-5A HYDROLASE"/>
    <property type="match status" value="1"/>
</dbReference>
<dbReference type="Pfam" id="PF11761">
    <property type="entry name" value="CbiG_mid"/>
    <property type="match status" value="1"/>
</dbReference>
<dbReference type="Gene3D" id="3.30.420.180">
    <property type="entry name" value="CobE/GbiG C-terminal domain"/>
    <property type="match status" value="1"/>
</dbReference>
<dbReference type="InterPro" id="IPR002750">
    <property type="entry name" value="CobE/GbiG_C"/>
</dbReference>
<name>A0A1T4WU70_9BACT</name>
<dbReference type="OrthoDB" id="9781023at2"/>
<dbReference type="InterPro" id="IPR036518">
    <property type="entry name" value="CobE/GbiG_C_sf"/>
</dbReference>
<keyword evidence="5" id="KW-1185">Reference proteome</keyword>
<evidence type="ECO:0000313" key="5">
    <source>
        <dbReference type="Proteomes" id="UP000189733"/>
    </source>
</evidence>
<dbReference type="InterPro" id="IPR021745">
    <property type="entry name" value="CbiG_mid"/>
</dbReference>
<dbReference type="InterPro" id="IPR038029">
    <property type="entry name" value="GbiG_N_sf"/>
</dbReference>
<evidence type="ECO:0000259" key="3">
    <source>
        <dbReference type="Pfam" id="PF11761"/>
    </source>
</evidence>
<dbReference type="SUPFAM" id="SSF159672">
    <property type="entry name" value="CbiG N-terminal domain-like"/>
    <property type="match status" value="1"/>
</dbReference>
<feature type="domain" description="Cobalamin synthesis G N-terminal" evidence="2">
    <location>
        <begin position="59"/>
        <end position="139"/>
    </location>
</feature>